<dbReference type="STRING" id="445975.COLSTE_00388"/>
<dbReference type="AlphaFoldDB" id="B6G8J7"/>
<evidence type="ECO:0000256" key="1">
    <source>
        <dbReference type="SAM" id="MobiDB-lite"/>
    </source>
</evidence>
<comment type="caution">
    <text evidence="2">The sequence shown here is derived from an EMBL/GenBank/DDBJ whole genome shotgun (WGS) entry which is preliminary data.</text>
</comment>
<accession>B6G8J7</accession>
<reference evidence="2 3" key="1">
    <citation type="submission" date="2008-10" db="EMBL/GenBank/DDBJ databases">
        <title>Draft genome sequence of Collinsella stercoris (DSM 13279).</title>
        <authorList>
            <person name="Sudarsanam P."/>
            <person name="Ley R."/>
            <person name="Guruge J."/>
            <person name="Turnbaugh P.J."/>
            <person name="Mahowald M."/>
            <person name="Liep D."/>
            <person name="Gordon J."/>
        </authorList>
    </citation>
    <scope>NUCLEOTIDE SEQUENCE [LARGE SCALE GENOMIC DNA]</scope>
    <source>
        <strain evidence="2 3">DSM 13279</strain>
    </source>
</reference>
<dbReference type="HOGENOM" id="CLU_3116749_0_0_11"/>
<evidence type="ECO:0000313" key="2">
    <source>
        <dbReference type="EMBL" id="EEA91382.1"/>
    </source>
</evidence>
<gene>
    <name evidence="2" type="ORF">COLSTE_00388</name>
</gene>
<protein>
    <submittedName>
        <fullName evidence="2">Uncharacterized protein</fullName>
    </submittedName>
</protein>
<evidence type="ECO:0000313" key="3">
    <source>
        <dbReference type="Proteomes" id="UP000003560"/>
    </source>
</evidence>
<organism evidence="2 3">
    <name type="scientific">Collinsella stercoris DSM 13279</name>
    <dbReference type="NCBI Taxonomy" id="445975"/>
    <lineage>
        <taxon>Bacteria</taxon>
        <taxon>Bacillati</taxon>
        <taxon>Actinomycetota</taxon>
        <taxon>Coriobacteriia</taxon>
        <taxon>Coriobacteriales</taxon>
        <taxon>Coriobacteriaceae</taxon>
        <taxon>Collinsella</taxon>
    </lineage>
</organism>
<feature type="region of interest" description="Disordered" evidence="1">
    <location>
        <begin position="1"/>
        <end position="33"/>
    </location>
</feature>
<name>B6G8J7_9ACTN</name>
<reference evidence="2 3" key="2">
    <citation type="submission" date="2008-10" db="EMBL/GenBank/DDBJ databases">
        <authorList>
            <person name="Fulton L."/>
            <person name="Clifton S."/>
            <person name="Fulton B."/>
            <person name="Xu J."/>
            <person name="Minx P."/>
            <person name="Pepin K.H."/>
            <person name="Johnson M."/>
            <person name="Thiruvilangam P."/>
            <person name="Bhonagiri V."/>
            <person name="Nash W.E."/>
            <person name="Mardis E.R."/>
            <person name="Wilson R.K."/>
        </authorList>
    </citation>
    <scope>NUCLEOTIDE SEQUENCE [LARGE SCALE GENOMIC DNA]</scope>
    <source>
        <strain evidence="2 3">DSM 13279</strain>
    </source>
</reference>
<proteinExistence type="predicted"/>
<keyword evidence="3" id="KW-1185">Reference proteome</keyword>
<sequence>MPATSAPPLTRTSTIPARCAPGSLFDTEPKEEFDEYTSPQISVYLMARSY</sequence>
<dbReference type="EMBL" id="ABXJ01000022">
    <property type="protein sequence ID" value="EEA91382.1"/>
    <property type="molecule type" value="Genomic_DNA"/>
</dbReference>
<dbReference type="Proteomes" id="UP000003560">
    <property type="component" value="Unassembled WGS sequence"/>
</dbReference>